<proteinExistence type="predicted"/>
<dbReference type="AlphaFoldDB" id="A0A8S9QC47"/>
<organism evidence="1 2">
    <name type="scientific">Brassica cretica</name>
    <name type="common">Mustard</name>
    <dbReference type="NCBI Taxonomy" id="69181"/>
    <lineage>
        <taxon>Eukaryota</taxon>
        <taxon>Viridiplantae</taxon>
        <taxon>Streptophyta</taxon>
        <taxon>Embryophyta</taxon>
        <taxon>Tracheophyta</taxon>
        <taxon>Spermatophyta</taxon>
        <taxon>Magnoliopsida</taxon>
        <taxon>eudicotyledons</taxon>
        <taxon>Gunneridae</taxon>
        <taxon>Pentapetalae</taxon>
        <taxon>rosids</taxon>
        <taxon>malvids</taxon>
        <taxon>Brassicales</taxon>
        <taxon>Brassicaceae</taxon>
        <taxon>Brassiceae</taxon>
        <taxon>Brassica</taxon>
    </lineage>
</organism>
<evidence type="ECO:0000313" key="2">
    <source>
        <dbReference type="Proteomes" id="UP000712600"/>
    </source>
</evidence>
<comment type="caution">
    <text evidence="1">The sequence shown here is derived from an EMBL/GenBank/DDBJ whole genome shotgun (WGS) entry which is preliminary data.</text>
</comment>
<name>A0A8S9QC47_BRACR</name>
<dbReference type="Proteomes" id="UP000712600">
    <property type="component" value="Unassembled WGS sequence"/>
</dbReference>
<sequence>MRTRVSFQILNRGSGCENGSENDGDNGGEITGVWVVEEPEEIIGQVEFQKLEERQIDDVDNHKQGLLAVIVFELEDKFVLKEVNRQTHRELITKKSNDKLPIKQRENYEEKD</sequence>
<gene>
    <name evidence="1" type="ORF">F2Q69_00020324</name>
</gene>
<reference evidence="1" key="1">
    <citation type="submission" date="2019-12" db="EMBL/GenBank/DDBJ databases">
        <title>Genome sequencing and annotation of Brassica cretica.</title>
        <authorList>
            <person name="Studholme D.J."/>
            <person name="Sarris P."/>
        </authorList>
    </citation>
    <scope>NUCLEOTIDE SEQUENCE</scope>
    <source>
        <strain evidence="1">PFS-109/04</strain>
        <tissue evidence="1">Leaf</tissue>
    </source>
</reference>
<dbReference type="EMBL" id="QGKX02001290">
    <property type="protein sequence ID" value="KAF3538541.1"/>
    <property type="molecule type" value="Genomic_DNA"/>
</dbReference>
<accession>A0A8S9QC47</accession>
<evidence type="ECO:0000313" key="1">
    <source>
        <dbReference type="EMBL" id="KAF3538541.1"/>
    </source>
</evidence>
<protein>
    <submittedName>
        <fullName evidence="1">Uncharacterized protein</fullName>
    </submittedName>
</protein>